<dbReference type="Proteomes" id="UP001156664">
    <property type="component" value="Unassembled WGS sequence"/>
</dbReference>
<keyword evidence="1" id="KW-0328">Glycosyltransferase</keyword>
<gene>
    <name evidence="4" type="primary">ybiB</name>
    <name evidence="4" type="ORF">GCM10007875_12460</name>
</gene>
<sequence length="324" mass="34941">MNSSTQPVSPFSCAPFIKEIGRGKEGARGLDRAQARELMAAILAGLVSPLELGAVLIALRVKGETIDELLGFLDALADQSVQTDGTAASVFQQLNDWSVQSGKPVVVIPSYNGARRKPNLTAMIAGLLAEKGFPVLVHGHADNAVGRVSTRSVMDQIQWPMANAPVYLELAHWQPMLAELLNKRAVLGVRNVAHTLVKLLVPSQLKQTLAVCSYTHPEFWNLQRAVFCSLGQTALVLRGHEGEPVAAPYRVPRMDGVKAGQSWCLAEPESLMSEQPDPHPPIDATSTARQIEAWLTKSQVIPHGFVAQLQAIETLIASETAAQS</sequence>
<dbReference type="InterPro" id="IPR017459">
    <property type="entry name" value="Glycosyl_Trfase_fam3_N_dom"/>
</dbReference>
<dbReference type="Pfam" id="PF02885">
    <property type="entry name" value="Glycos_trans_3N"/>
    <property type="match status" value="1"/>
</dbReference>
<feature type="domain" description="Glycosyl transferase family 3 N-terminal" evidence="3">
    <location>
        <begin position="16"/>
        <end position="79"/>
    </location>
</feature>
<dbReference type="InterPro" id="IPR036320">
    <property type="entry name" value="Glycosyl_Trfase_fam3_N_dom_sf"/>
</dbReference>
<organism evidence="4 5">
    <name type="scientific">Limnobacter litoralis</name>
    <dbReference type="NCBI Taxonomy" id="481366"/>
    <lineage>
        <taxon>Bacteria</taxon>
        <taxon>Pseudomonadati</taxon>
        <taxon>Pseudomonadota</taxon>
        <taxon>Betaproteobacteria</taxon>
        <taxon>Burkholderiales</taxon>
        <taxon>Burkholderiaceae</taxon>
        <taxon>Limnobacter</taxon>
    </lineage>
</organism>
<dbReference type="Gene3D" id="1.20.970.10">
    <property type="entry name" value="Transferase, Pyrimidine Nucleoside Phosphorylase, Chain C"/>
    <property type="match status" value="1"/>
</dbReference>
<evidence type="ECO:0000256" key="1">
    <source>
        <dbReference type="ARBA" id="ARBA00022676"/>
    </source>
</evidence>
<dbReference type="SUPFAM" id="SSF52418">
    <property type="entry name" value="Nucleoside phosphorylase/phosphoribosyltransferase catalytic domain"/>
    <property type="match status" value="1"/>
</dbReference>
<evidence type="ECO:0000313" key="4">
    <source>
        <dbReference type="EMBL" id="GLR26158.1"/>
    </source>
</evidence>
<dbReference type="RefSeq" id="WP_284280641.1">
    <property type="nucleotide sequence ID" value="NZ_BSOJ01000012.1"/>
</dbReference>
<dbReference type="PANTHER" id="PTHR43285:SF4">
    <property type="entry name" value="TRANSFERASE"/>
    <property type="match status" value="1"/>
</dbReference>
<dbReference type="EMBL" id="BSOJ01000012">
    <property type="protein sequence ID" value="GLR26158.1"/>
    <property type="molecule type" value="Genomic_DNA"/>
</dbReference>
<keyword evidence="5" id="KW-1185">Reference proteome</keyword>
<comment type="caution">
    <text evidence="4">The sequence shown here is derived from an EMBL/GenBank/DDBJ whole genome shotgun (WGS) entry which is preliminary data.</text>
</comment>
<protein>
    <submittedName>
        <fullName evidence="4">DNA-binding protein YbiB</fullName>
    </submittedName>
</protein>
<dbReference type="NCBIfam" id="NF006005">
    <property type="entry name" value="PRK08136.1"/>
    <property type="match status" value="1"/>
</dbReference>
<dbReference type="Gene3D" id="3.40.1030.10">
    <property type="entry name" value="Nucleoside phosphorylase/phosphoribosyltransferase catalytic domain"/>
    <property type="match status" value="1"/>
</dbReference>
<evidence type="ECO:0000313" key="5">
    <source>
        <dbReference type="Proteomes" id="UP001156664"/>
    </source>
</evidence>
<keyword evidence="4" id="KW-0238">DNA-binding</keyword>
<evidence type="ECO:0000259" key="3">
    <source>
        <dbReference type="Pfam" id="PF02885"/>
    </source>
</evidence>
<reference evidence="5" key="1">
    <citation type="journal article" date="2019" name="Int. J. Syst. Evol. Microbiol.">
        <title>The Global Catalogue of Microorganisms (GCM) 10K type strain sequencing project: providing services to taxonomists for standard genome sequencing and annotation.</title>
        <authorList>
            <consortium name="The Broad Institute Genomics Platform"/>
            <consortium name="The Broad Institute Genome Sequencing Center for Infectious Disease"/>
            <person name="Wu L."/>
            <person name="Ma J."/>
        </authorList>
    </citation>
    <scope>NUCLEOTIDE SEQUENCE [LARGE SCALE GENOMIC DNA]</scope>
    <source>
        <strain evidence="5">NBRC 105857</strain>
    </source>
</reference>
<dbReference type="SUPFAM" id="SSF47648">
    <property type="entry name" value="Nucleoside phosphorylase/phosphoribosyltransferase N-terminal domain"/>
    <property type="match status" value="1"/>
</dbReference>
<proteinExistence type="predicted"/>
<dbReference type="InterPro" id="IPR005940">
    <property type="entry name" value="Anthranilate_Pribosyl_Tfrase"/>
</dbReference>
<evidence type="ECO:0000256" key="2">
    <source>
        <dbReference type="ARBA" id="ARBA00022679"/>
    </source>
</evidence>
<dbReference type="PANTHER" id="PTHR43285">
    <property type="entry name" value="ANTHRANILATE PHOSPHORIBOSYLTRANSFERASE"/>
    <property type="match status" value="1"/>
</dbReference>
<keyword evidence="2" id="KW-0808">Transferase</keyword>
<name>A0ABQ5YTA2_9BURK</name>
<dbReference type="GO" id="GO:0003677">
    <property type="term" value="F:DNA binding"/>
    <property type="evidence" value="ECO:0007669"/>
    <property type="project" value="UniProtKB-KW"/>
</dbReference>
<accession>A0ABQ5YTA2</accession>
<dbReference type="InterPro" id="IPR035902">
    <property type="entry name" value="Nuc_phospho_transferase"/>
</dbReference>